<evidence type="ECO:0000313" key="5">
    <source>
        <dbReference type="EMBL" id="PNF19096.1"/>
    </source>
</evidence>
<proteinExistence type="predicted"/>
<organism evidence="5 6">
    <name type="scientific">Cryptotermes secundus</name>
    <dbReference type="NCBI Taxonomy" id="105785"/>
    <lineage>
        <taxon>Eukaryota</taxon>
        <taxon>Metazoa</taxon>
        <taxon>Ecdysozoa</taxon>
        <taxon>Arthropoda</taxon>
        <taxon>Hexapoda</taxon>
        <taxon>Insecta</taxon>
        <taxon>Pterygota</taxon>
        <taxon>Neoptera</taxon>
        <taxon>Polyneoptera</taxon>
        <taxon>Dictyoptera</taxon>
        <taxon>Blattodea</taxon>
        <taxon>Blattoidea</taxon>
        <taxon>Termitoidae</taxon>
        <taxon>Kalotermitidae</taxon>
        <taxon>Cryptotermitinae</taxon>
        <taxon>Cryptotermes</taxon>
    </lineage>
</organism>
<feature type="signal peptide" evidence="3">
    <location>
        <begin position="1"/>
        <end position="23"/>
    </location>
</feature>
<keyword evidence="6" id="KW-1185">Reference proteome</keyword>
<dbReference type="Pfam" id="PF15430">
    <property type="entry name" value="SVWC"/>
    <property type="match status" value="1"/>
</dbReference>
<feature type="chain" id="PRO_5014347417" description="Single domain-containing protein" evidence="3">
    <location>
        <begin position="24"/>
        <end position="116"/>
    </location>
</feature>
<evidence type="ECO:0000259" key="4">
    <source>
        <dbReference type="SMART" id="SM01318"/>
    </source>
</evidence>
<dbReference type="OrthoDB" id="6674808at2759"/>
<feature type="domain" description="Single" evidence="4">
    <location>
        <begin position="42"/>
        <end position="115"/>
    </location>
</feature>
<name>A0A2J7PRZ7_9NEOP</name>
<dbReference type="Proteomes" id="UP000235965">
    <property type="component" value="Unassembled WGS sequence"/>
</dbReference>
<comment type="subcellular location">
    <subcellularLocation>
        <location evidence="1">Secreted</location>
    </subcellularLocation>
</comment>
<dbReference type="GO" id="GO:0005576">
    <property type="term" value="C:extracellular region"/>
    <property type="evidence" value="ECO:0007669"/>
    <property type="project" value="UniProtKB-SubCell"/>
</dbReference>
<keyword evidence="3" id="KW-0732">Signal</keyword>
<protein>
    <recommendedName>
        <fullName evidence="4">Single domain-containing protein</fullName>
    </recommendedName>
</protein>
<dbReference type="SMART" id="SM01318">
    <property type="entry name" value="SVWC"/>
    <property type="match status" value="1"/>
</dbReference>
<dbReference type="FunCoup" id="A0A2J7PRZ7">
    <property type="interactions" value="19"/>
</dbReference>
<accession>A0A2J7PRZ7</accession>
<dbReference type="EMBL" id="NEVH01021944">
    <property type="protein sequence ID" value="PNF19096.1"/>
    <property type="molecule type" value="Genomic_DNA"/>
</dbReference>
<reference evidence="5 6" key="1">
    <citation type="submission" date="2017-12" db="EMBL/GenBank/DDBJ databases">
        <title>Hemimetabolous genomes reveal molecular basis of termite eusociality.</title>
        <authorList>
            <person name="Harrison M.C."/>
            <person name="Jongepier E."/>
            <person name="Robertson H.M."/>
            <person name="Arning N."/>
            <person name="Bitard-Feildel T."/>
            <person name="Chao H."/>
            <person name="Childers C.P."/>
            <person name="Dinh H."/>
            <person name="Doddapaneni H."/>
            <person name="Dugan S."/>
            <person name="Gowin J."/>
            <person name="Greiner C."/>
            <person name="Han Y."/>
            <person name="Hu H."/>
            <person name="Hughes D.S.T."/>
            <person name="Huylmans A.-K."/>
            <person name="Kemena C."/>
            <person name="Kremer L.P.M."/>
            <person name="Lee S.L."/>
            <person name="Lopez-Ezquerra A."/>
            <person name="Mallet L."/>
            <person name="Monroy-Kuhn J.M."/>
            <person name="Moser A."/>
            <person name="Murali S.C."/>
            <person name="Muzny D.M."/>
            <person name="Otani S."/>
            <person name="Piulachs M.-D."/>
            <person name="Poelchau M."/>
            <person name="Qu J."/>
            <person name="Schaub F."/>
            <person name="Wada-Katsumata A."/>
            <person name="Worley K.C."/>
            <person name="Xie Q."/>
            <person name="Ylla G."/>
            <person name="Poulsen M."/>
            <person name="Gibbs R.A."/>
            <person name="Schal C."/>
            <person name="Richards S."/>
            <person name="Belles X."/>
            <person name="Korb J."/>
            <person name="Bornberg-Bauer E."/>
        </authorList>
    </citation>
    <scope>NUCLEOTIDE SEQUENCE [LARGE SCALE GENOMIC DNA]</scope>
    <source>
        <tissue evidence="5">Whole body</tissue>
    </source>
</reference>
<sequence>MAKTKLTLCVSVMLVFFRLRAEAYCNTDRKILEPNPEHLGKCYCDVTKKAYDVNETWGQTGVCVQYECSQDEDGNFVITTHGCLDTSEFENDVYCWIMEGDISSPYPNCCPTVACA</sequence>
<keyword evidence="2" id="KW-0964">Secreted</keyword>
<comment type="caution">
    <text evidence="5">The sequence shown here is derived from an EMBL/GenBank/DDBJ whole genome shotgun (WGS) entry which is preliminary data.</text>
</comment>
<evidence type="ECO:0000256" key="3">
    <source>
        <dbReference type="SAM" id="SignalP"/>
    </source>
</evidence>
<evidence type="ECO:0000256" key="2">
    <source>
        <dbReference type="ARBA" id="ARBA00022525"/>
    </source>
</evidence>
<gene>
    <name evidence="5" type="ORF">B7P43_G10818</name>
</gene>
<evidence type="ECO:0000313" key="6">
    <source>
        <dbReference type="Proteomes" id="UP000235965"/>
    </source>
</evidence>
<evidence type="ECO:0000256" key="1">
    <source>
        <dbReference type="ARBA" id="ARBA00004613"/>
    </source>
</evidence>
<dbReference type="InParanoid" id="A0A2J7PRZ7"/>
<dbReference type="InterPro" id="IPR029277">
    <property type="entry name" value="SVWC_dom"/>
</dbReference>
<dbReference type="AlphaFoldDB" id="A0A2J7PRZ7"/>